<dbReference type="Proteomes" id="UP000004095">
    <property type="component" value="Unassembled WGS sequence"/>
</dbReference>
<organism evidence="1 2">
    <name type="scientific">Microscilla marina ATCC 23134</name>
    <dbReference type="NCBI Taxonomy" id="313606"/>
    <lineage>
        <taxon>Bacteria</taxon>
        <taxon>Pseudomonadati</taxon>
        <taxon>Bacteroidota</taxon>
        <taxon>Cytophagia</taxon>
        <taxon>Cytophagales</taxon>
        <taxon>Microscillaceae</taxon>
        <taxon>Microscilla</taxon>
    </lineage>
</organism>
<protein>
    <submittedName>
        <fullName evidence="1">Uncharacterized protein</fullName>
    </submittedName>
</protein>
<comment type="caution">
    <text evidence="1">The sequence shown here is derived from an EMBL/GenBank/DDBJ whole genome shotgun (WGS) entry which is preliminary data.</text>
</comment>
<accession>A1ZF86</accession>
<sequence length="150" mass="18247">MRIAFELIFYIIINLVPGKVDHFQADFKKDDEKVMLEFTREPNNRWKVVGQVKGQKRKEALHFWFDKDLSKYHQKTDRNTKVYPFAARYNIKRNRKKWRKASLITYTVKSSSTKFLSFKINKQSKRRYHVAPTGSDEEVKDFPEFWVYWE</sequence>
<dbReference type="EMBL" id="AAWS01000004">
    <property type="protein sequence ID" value="EAY31188.1"/>
    <property type="molecule type" value="Genomic_DNA"/>
</dbReference>
<keyword evidence="2" id="KW-1185">Reference proteome</keyword>
<proteinExistence type="predicted"/>
<dbReference type="RefSeq" id="WP_002694346.1">
    <property type="nucleotide sequence ID" value="NZ_AAWS01000004.1"/>
</dbReference>
<gene>
    <name evidence="1" type="ORF">M23134_07598</name>
</gene>
<reference evidence="1 2" key="1">
    <citation type="submission" date="2007-01" db="EMBL/GenBank/DDBJ databases">
        <authorList>
            <person name="Haygood M."/>
            <person name="Podell S."/>
            <person name="Anderson C."/>
            <person name="Hopkinson B."/>
            <person name="Roe K."/>
            <person name="Barbeau K."/>
            <person name="Gaasterland T."/>
            <person name="Ferriera S."/>
            <person name="Johnson J."/>
            <person name="Kravitz S."/>
            <person name="Beeson K."/>
            <person name="Sutton G."/>
            <person name="Rogers Y.-H."/>
            <person name="Friedman R."/>
            <person name="Frazier M."/>
            <person name="Venter J.C."/>
        </authorList>
    </citation>
    <scope>NUCLEOTIDE SEQUENCE [LARGE SCALE GENOMIC DNA]</scope>
    <source>
        <strain evidence="1 2">ATCC 23134</strain>
    </source>
</reference>
<name>A1ZF86_MICM2</name>
<dbReference type="AlphaFoldDB" id="A1ZF86"/>
<evidence type="ECO:0000313" key="1">
    <source>
        <dbReference type="EMBL" id="EAY31188.1"/>
    </source>
</evidence>
<evidence type="ECO:0000313" key="2">
    <source>
        <dbReference type="Proteomes" id="UP000004095"/>
    </source>
</evidence>